<dbReference type="GeneID" id="93347772"/>
<proteinExistence type="predicted"/>
<reference evidence="1 2" key="1">
    <citation type="submission" date="2018-06" db="EMBL/GenBank/DDBJ databases">
        <authorList>
            <consortium name="Pathogen Informatics"/>
            <person name="Doyle S."/>
        </authorList>
    </citation>
    <scope>NUCLEOTIDE SEQUENCE [LARGE SCALE GENOMIC DNA]</scope>
    <source>
        <strain evidence="1 2">NCTC10343</strain>
    </source>
</reference>
<accession>A0A378Y549</accession>
<name>A0A378Y549_PAEPO</name>
<dbReference type="RefSeq" id="WP_019688487.1">
    <property type="nucleotide sequence ID" value="NZ_CP036496.1"/>
</dbReference>
<evidence type="ECO:0000313" key="2">
    <source>
        <dbReference type="Proteomes" id="UP000254400"/>
    </source>
</evidence>
<sequence>MLERLQGEYDAVFSLGGHCLPSIQLDKNGLRPYAGPLDWMISGNLSQISRLLNERFARFMDVESLRVTGHDYGGHNFLVEDASYEVTAAHHFPVSQNTSEQLASYPTFKTTLDRRIARLLEKFALASRLLLVRVGGSREQAVELHDVLSQRVTYDFRLLYVDYTGTEGVTELNWGLERLVSVALPPEDIWNGQDEMWRYMLDNVRLHV</sequence>
<dbReference type="InterPro" id="IPR014903">
    <property type="entry name" value="DUF1796"/>
</dbReference>
<dbReference type="AlphaFoldDB" id="A0A378Y549"/>
<dbReference type="Proteomes" id="UP000254400">
    <property type="component" value="Unassembled WGS sequence"/>
</dbReference>
<gene>
    <name evidence="1" type="ORF">NCTC10343_04446</name>
</gene>
<protein>
    <submittedName>
        <fullName evidence="1">Papain-like cysteine peptidase (DUF1796)</fullName>
    </submittedName>
</protein>
<dbReference type="EMBL" id="UGSC01000001">
    <property type="protein sequence ID" value="SUA71539.1"/>
    <property type="molecule type" value="Genomic_DNA"/>
</dbReference>
<dbReference type="Pfam" id="PF08795">
    <property type="entry name" value="DUF1796"/>
    <property type="match status" value="1"/>
</dbReference>
<evidence type="ECO:0000313" key="1">
    <source>
        <dbReference type="EMBL" id="SUA71539.1"/>
    </source>
</evidence>
<organism evidence="1 2">
    <name type="scientific">Paenibacillus polymyxa</name>
    <name type="common">Bacillus polymyxa</name>
    <dbReference type="NCBI Taxonomy" id="1406"/>
    <lineage>
        <taxon>Bacteria</taxon>
        <taxon>Bacillati</taxon>
        <taxon>Bacillota</taxon>
        <taxon>Bacilli</taxon>
        <taxon>Bacillales</taxon>
        <taxon>Paenibacillaceae</taxon>
        <taxon>Paenibacillus</taxon>
    </lineage>
</organism>